<protein>
    <recommendedName>
        <fullName evidence="4">PBS lyase HEAT domain protein repeat-containing protein</fullName>
    </recommendedName>
</protein>
<name>A0ABQ3XH15_9ACTN</name>
<feature type="compositionally biased region" description="Basic and acidic residues" evidence="1">
    <location>
        <begin position="39"/>
        <end position="55"/>
    </location>
</feature>
<dbReference type="SUPFAM" id="SSF48371">
    <property type="entry name" value="ARM repeat"/>
    <property type="match status" value="1"/>
</dbReference>
<dbReference type="EMBL" id="BOMG01000076">
    <property type="protein sequence ID" value="GID57766.1"/>
    <property type="molecule type" value="Genomic_DNA"/>
</dbReference>
<evidence type="ECO:0000256" key="1">
    <source>
        <dbReference type="SAM" id="MobiDB-lite"/>
    </source>
</evidence>
<keyword evidence="3" id="KW-1185">Reference proteome</keyword>
<evidence type="ECO:0000313" key="3">
    <source>
        <dbReference type="Proteomes" id="UP000612282"/>
    </source>
</evidence>
<dbReference type="InterPro" id="IPR016024">
    <property type="entry name" value="ARM-type_fold"/>
</dbReference>
<dbReference type="Gene3D" id="1.25.10.10">
    <property type="entry name" value="Leucine-rich Repeat Variant"/>
    <property type="match status" value="1"/>
</dbReference>
<dbReference type="Proteomes" id="UP000612282">
    <property type="component" value="Unassembled WGS sequence"/>
</dbReference>
<organism evidence="2 3">
    <name type="scientific">Actinoplanes couchii</name>
    <dbReference type="NCBI Taxonomy" id="403638"/>
    <lineage>
        <taxon>Bacteria</taxon>
        <taxon>Bacillati</taxon>
        <taxon>Actinomycetota</taxon>
        <taxon>Actinomycetes</taxon>
        <taxon>Micromonosporales</taxon>
        <taxon>Micromonosporaceae</taxon>
        <taxon>Actinoplanes</taxon>
    </lineage>
</organism>
<evidence type="ECO:0008006" key="4">
    <source>
        <dbReference type="Google" id="ProtNLM"/>
    </source>
</evidence>
<sequence>MYSSADQAVRPRIVDWLEALQPIGAPSWTHALSSSPPRTARDGDLDQPRSATQRDRLLADLTGPAADRRDAAATALRDWPEPEIRRAVLHAFLQGRADLKVTAELARAGFASVLQDESVLQDADPARLLQVVAGLAHPDLIRLVPLMSDRLVPLMLEWWESEDPRARATATQVLHRVPADALAERLHSRLDSGSWGFLDLLAGQTLLRTPFLDKTRRRLQTEGRPDLADRLVLTDGPFRTRTITGEGEGTTFNGDTTVTADTTDTADLAGTAVLATLRERPEPTADTAGQSRAELFAEVRTGPVAPARRALTRLAEAYEDSRPADGKPDPELVQLLNDLMQHSESRLRAHAHRLGRRLLDHPTYLRQTTILLEDPEPDLIRSAIKTLSHANHKPAIPALITLLTHSHPIVRRAATEGLTRFGPAATPALRYAADHARPDKRHLYEALLT</sequence>
<evidence type="ECO:0000313" key="2">
    <source>
        <dbReference type="EMBL" id="GID57766.1"/>
    </source>
</evidence>
<accession>A0ABQ3XH15</accession>
<reference evidence="2 3" key="1">
    <citation type="submission" date="2021-01" db="EMBL/GenBank/DDBJ databases">
        <title>Whole genome shotgun sequence of Actinoplanes couchii NBRC 106145.</title>
        <authorList>
            <person name="Komaki H."/>
            <person name="Tamura T."/>
        </authorList>
    </citation>
    <scope>NUCLEOTIDE SEQUENCE [LARGE SCALE GENOMIC DNA]</scope>
    <source>
        <strain evidence="2 3">NBRC 106145</strain>
    </source>
</reference>
<gene>
    <name evidence="2" type="ORF">Aco03nite_061700</name>
</gene>
<proteinExistence type="predicted"/>
<feature type="region of interest" description="Disordered" evidence="1">
    <location>
        <begin position="27"/>
        <end position="55"/>
    </location>
</feature>
<dbReference type="Pfam" id="PF13646">
    <property type="entry name" value="HEAT_2"/>
    <property type="match status" value="1"/>
</dbReference>
<dbReference type="InterPro" id="IPR011989">
    <property type="entry name" value="ARM-like"/>
</dbReference>
<comment type="caution">
    <text evidence="2">The sequence shown here is derived from an EMBL/GenBank/DDBJ whole genome shotgun (WGS) entry which is preliminary data.</text>
</comment>
<dbReference type="RefSeq" id="WP_203800996.1">
    <property type="nucleotide sequence ID" value="NZ_BAAAQE010000099.1"/>
</dbReference>